<dbReference type="GO" id="GO:0005737">
    <property type="term" value="C:cytoplasm"/>
    <property type="evidence" value="ECO:0007669"/>
    <property type="project" value="TreeGrafter"/>
</dbReference>
<dbReference type="PANTHER" id="PTHR44229:SF4">
    <property type="entry name" value="15-HYDROXYPROSTAGLANDIN DEHYDROGENASE [NAD(+)]"/>
    <property type="match status" value="1"/>
</dbReference>
<dbReference type="AlphaFoldDB" id="A0AAN9YS93"/>
<gene>
    <name evidence="4" type="ORF">SLS62_005962</name>
</gene>
<dbReference type="InterPro" id="IPR002347">
    <property type="entry name" value="SDR_fam"/>
</dbReference>
<evidence type="ECO:0000313" key="5">
    <source>
        <dbReference type="Proteomes" id="UP001320420"/>
    </source>
</evidence>
<keyword evidence="2" id="KW-0521">NADP</keyword>
<dbReference type="PANTHER" id="PTHR44229">
    <property type="entry name" value="15-HYDROXYPROSTAGLANDIN DEHYDROGENASE [NAD(+)]"/>
    <property type="match status" value="1"/>
</dbReference>
<dbReference type="Pfam" id="PF00106">
    <property type="entry name" value="adh_short"/>
    <property type="match status" value="1"/>
</dbReference>
<comment type="similarity">
    <text evidence="1">Belongs to the short-chain dehydrogenases/reductases (SDR) family.</text>
</comment>
<dbReference type="SUPFAM" id="SSF51735">
    <property type="entry name" value="NAD(P)-binding Rossmann-fold domains"/>
    <property type="match status" value="1"/>
</dbReference>
<evidence type="ECO:0000256" key="3">
    <source>
        <dbReference type="ARBA" id="ARBA00023002"/>
    </source>
</evidence>
<dbReference type="PRINTS" id="PR00081">
    <property type="entry name" value="GDHRDH"/>
</dbReference>
<keyword evidence="3" id="KW-0560">Oxidoreductase</keyword>
<reference evidence="4 5" key="1">
    <citation type="submission" date="2024-02" db="EMBL/GenBank/DDBJ databases">
        <title>De novo assembly and annotation of 12 fungi associated with fruit tree decline syndrome in Ontario, Canada.</title>
        <authorList>
            <person name="Sulman M."/>
            <person name="Ellouze W."/>
            <person name="Ilyukhin E."/>
        </authorList>
    </citation>
    <scope>NUCLEOTIDE SEQUENCE [LARGE SCALE GENOMIC DNA]</scope>
    <source>
        <strain evidence="4 5">M11/M66-122</strain>
    </source>
</reference>
<dbReference type="InterPro" id="IPR020904">
    <property type="entry name" value="Sc_DH/Rdtase_CS"/>
</dbReference>
<dbReference type="Proteomes" id="UP001320420">
    <property type="component" value="Unassembled WGS sequence"/>
</dbReference>
<dbReference type="InterPro" id="IPR036291">
    <property type="entry name" value="NAD(P)-bd_dom_sf"/>
</dbReference>
<dbReference type="Gene3D" id="3.40.50.720">
    <property type="entry name" value="NAD(P)-binding Rossmann-like Domain"/>
    <property type="match status" value="1"/>
</dbReference>
<dbReference type="EMBL" id="JAKJXP020000042">
    <property type="protein sequence ID" value="KAK7752000.1"/>
    <property type="molecule type" value="Genomic_DNA"/>
</dbReference>
<protein>
    <submittedName>
        <fullName evidence="4">Uncharacterized protein</fullName>
    </submittedName>
</protein>
<dbReference type="GO" id="GO:0016616">
    <property type="term" value="F:oxidoreductase activity, acting on the CH-OH group of donors, NAD or NADP as acceptor"/>
    <property type="evidence" value="ECO:0007669"/>
    <property type="project" value="TreeGrafter"/>
</dbReference>
<organism evidence="4 5">
    <name type="scientific">Diatrype stigma</name>
    <dbReference type="NCBI Taxonomy" id="117547"/>
    <lineage>
        <taxon>Eukaryota</taxon>
        <taxon>Fungi</taxon>
        <taxon>Dikarya</taxon>
        <taxon>Ascomycota</taxon>
        <taxon>Pezizomycotina</taxon>
        <taxon>Sordariomycetes</taxon>
        <taxon>Xylariomycetidae</taxon>
        <taxon>Xylariales</taxon>
        <taxon>Diatrypaceae</taxon>
        <taxon>Diatrype</taxon>
    </lineage>
</organism>
<evidence type="ECO:0000256" key="1">
    <source>
        <dbReference type="ARBA" id="ARBA00006484"/>
    </source>
</evidence>
<keyword evidence="5" id="KW-1185">Reference proteome</keyword>
<evidence type="ECO:0000256" key="2">
    <source>
        <dbReference type="ARBA" id="ARBA00022857"/>
    </source>
</evidence>
<dbReference type="PROSITE" id="PS00061">
    <property type="entry name" value="ADH_SHORT"/>
    <property type="match status" value="1"/>
</dbReference>
<accession>A0AAN9YS93</accession>
<sequence length="502" mass="54355">MAFSTQKVAVVTGGSGGMGLAVVQALAARGGWQIHIIDLKEAEGKEVAAAVPNTFFHKANITDYVDLGAAFKAAFLAGNQRLDFVFANAGILERANFYADTGKTVEPPPEVNMTSVDVNLRGCINSVHLARHYIRQSPDKGAIVITSSCSGLWPSYCAPTYAAAKHGVVGFARSIADWFWKADGIRVNSLCPGAVKTPIIPMAAWESFPERVFTPLETISKVVLMLADGEDFVDAKGVKITSAEAIGQTVLANGKNYYVVKAPEYCDELIEAVTEGTRVENQAGYAIENSLGYGSGRMLPDLPGFPAAEILRHWNPEGNWLNCVVAGGGPKNNELTQSQAGETFARFLRARDPDAHVLRVSAHHSHSLEDLGTDPLQRSELALLRITSSLVFNLVSLLPATFPSHPDLRHERFLQLEFGSLGAGIAILRALPKLEQRKRLTRGSRRKIMIMVDGLSSGFSEATETQCHALLDVLEQVANQNRAALIFTDDKVINGCFQSRVP</sequence>
<evidence type="ECO:0000313" key="4">
    <source>
        <dbReference type="EMBL" id="KAK7752000.1"/>
    </source>
</evidence>
<proteinExistence type="inferred from homology"/>
<comment type="caution">
    <text evidence="4">The sequence shown here is derived from an EMBL/GenBank/DDBJ whole genome shotgun (WGS) entry which is preliminary data.</text>
</comment>
<name>A0AAN9YS93_9PEZI</name>